<dbReference type="Proteomes" id="UP000240739">
    <property type="component" value="Unassembled WGS sequence"/>
</dbReference>
<keyword evidence="6" id="KW-1185">Reference proteome</keyword>
<dbReference type="PIRSF" id="PIRSF006078">
    <property type="entry name" value="GlxK"/>
    <property type="match status" value="1"/>
</dbReference>
<dbReference type="AlphaFoldDB" id="A0A2T4UKM9"/>
<keyword evidence="2 4" id="KW-0808">Transferase</keyword>
<organism evidence="5 6">
    <name type="scientific">Paraconexibacter algicola</name>
    <dbReference type="NCBI Taxonomy" id="2133960"/>
    <lineage>
        <taxon>Bacteria</taxon>
        <taxon>Bacillati</taxon>
        <taxon>Actinomycetota</taxon>
        <taxon>Thermoleophilia</taxon>
        <taxon>Solirubrobacterales</taxon>
        <taxon>Paraconexibacteraceae</taxon>
        <taxon>Paraconexibacter</taxon>
    </lineage>
</organism>
<proteinExistence type="inferred from homology"/>
<sequence length="340" mass="33717">MSGPARADPWGRPVLVAPDSFKGTFTAPQVAAAIGRGLERAGVWPPPDLCPLADGGEGTMGVLLAALGGETGGATVTDPLGRPVPAGFALIEDGGTAIVEVAAASGWAHVAEHERGPATAWEASTRGTGELIAAAVDAGAAVVLVCAGGSATTDGGAGAIAAIEERGGLRGAALVVLCDVRIPFERAADVFGPQKGADAATVARLAARNAAFGRTLPRSPFGVRGGGAAGGLAGGLHGAYGATLEPGAAFVLDALDADARMRAARAVVVGEGRLDRTSLEGKIAGELAIRARQAGVPAHAVVGQAAVDPFEVRILDLQVIAEATTLPEIEAAGERIAQHL</sequence>
<accession>A0A2T4UKM9</accession>
<evidence type="ECO:0000256" key="1">
    <source>
        <dbReference type="ARBA" id="ARBA00006284"/>
    </source>
</evidence>
<comment type="caution">
    <text evidence="5">The sequence shown here is derived from an EMBL/GenBank/DDBJ whole genome shotgun (WGS) entry which is preliminary data.</text>
</comment>
<dbReference type="Gene3D" id="3.40.50.10350">
    <property type="entry name" value="Glycerate kinase, domain 1"/>
    <property type="match status" value="2"/>
</dbReference>
<dbReference type="PANTHER" id="PTHR21599:SF0">
    <property type="entry name" value="GLYCERATE KINASE"/>
    <property type="match status" value="1"/>
</dbReference>
<dbReference type="Gene3D" id="3.90.1510.10">
    <property type="entry name" value="Glycerate kinase, domain 2"/>
    <property type="match status" value="2"/>
</dbReference>
<dbReference type="GO" id="GO:0031388">
    <property type="term" value="P:organic acid phosphorylation"/>
    <property type="evidence" value="ECO:0007669"/>
    <property type="project" value="UniProtKB-UniRule"/>
</dbReference>
<dbReference type="InterPro" id="IPR018193">
    <property type="entry name" value="Glyc_kinase_flavodox-like_fold"/>
</dbReference>
<evidence type="ECO:0000313" key="5">
    <source>
        <dbReference type="EMBL" id="PTL59780.1"/>
    </source>
</evidence>
<dbReference type="PANTHER" id="PTHR21599">
    <property type="entry name" value="GLYCERATE KINASE"/>
    <property type="match status" value="1"/>
</dbReference>
<evidence type="ECO:0000256" key="2">
    <source>
        <dbReference type="ARBA" id="ARBA00022679"/>
    </source>
</evidence>
<reference evidence="5 6" key="1">
    <citation type="submission" date="2018-03" db="EMBL/GenBank/DDBJ databases">
        <title>Aquarubrobacter algicola gen. nov., sp. nov., a novel actinobacterium isolated from shallow eutrophic lake during the end of cyanobacterial harmful algal blooms.</title>
        <authorList>
            <person name="Chun S.J."/>
        </authorList>
    </citation>
    <scope>NUCLEOTIDE SEQUENCE [LARGE SCALE GENOMIC DNA]</scope>
    <source>
        <strain evidence="5 6">Seoho-28</strain>
    </source>
</reference>
<protein>
    <submittedName>
        <fullName evidence="5">Glycerate kinase</fullName>
    </submittedName>
</protein>
<dbReference type="SUPFAM" id="SSF110738">
    <property type="entry name" value="Glycerate kinase I"/>
    <property type="match status" value="1"/>
</dbReference>
<dbReference type="Pfam" id="PF02595">
    <property type="entry name" value="Gly_kinase"/>
    <property type="match status" value="2"/>
</dbReference>
<comment type="similarity">
    <text evidence="1 4">Belongs to the glycerate kinase type-1 family.</text>
</comment>
<gene>
    <name evidence="5" type="ORF">C7Y72_09000</name>
</gene>
<evidence type="ECO:0000256" key="4">
    <source>
        <dbReference type="PIRNR" id="PIRNR006078"/>
    </source>
</evidence>
<dbReference type="InterPro" id="IPR004381">
    <property type="entry name" value="Glycerate_kinase"/>
</dbReference>
<evidence type="ECO:0000256" key="3">
    <source>
        <dbReference type="ARBA" id="ARBA00022777"/>
    </source>
</evidence>
<keyword evidence="3 4" id="KW-0418">Kinase</keyword>
<dbReference type="InterPro" id="IPR018197">
    <property type="entry name" value="Glycerate_kinase_RE-like"/>
</dbReference>
<dbReference type="InterPro" id="IPR036129">
    <property type="entry name" value="Glycerate_kinase_sf"/>
</dbReference>
<name>A0A2T4UKM9_9ACTN</name>
<dbReference type="RefSeq" id="WP_107568424.1">
    <property type="nucleotide sequence ID" value="NZ_PYYB01000001.1"/>
</dbReference>
<dbReference type="GO" id="GO:0008887">
    <property type="term" value="F:glycerate kinase activity"/>
    <property type="evidence" value="ECO:0007669"/>
    <property type="project" value="UniProtKB-UniRule"/>
</dbReference>
<evidence type="ECO:0000313" key="6">
    <source>
        <dbReference type="Proteomes" id="UP000240739"/>
    </source>
</evidence>
<dbReference type="EMBL" id="PYYB01000001">
    <property type="protein sequence ID" value="PTL59780.1"/>
    <property type="molecule type" value="Genomic_DNA"/>
</dbReference>
<dbReference type="OrthoDB" id="9774290at2"/>